<organism evidence="1 2">
    <name type="scientific">Dolosigranulum pigrum</name>
    <dbReference type="NCBI Taxonomy" id="29394"/>
    <lineage>
        <taxon>Bacteria</taxon>
        <taxon>Bacillati</taxon>
        <taxon>Bacillota</taxon>
        <taxon>Bacilli</taxon>
        <taxon>Lactobacillales</taxon>
        <taxon>Carnobacteriaceae</taxon>
        <taxon>Dolosigranulum</taxon>
    </lineage>
</organism>
<name>A0A328KNU9_9LACT</name>
<protein>
    <recommendedName>
        <fullName evidence="3">DnaD domain-containing protein</fullName>
    </recommendedName>
</protein>
<dbReference type="EMBL" id="NAQV01000023">
    <property type="protein sequence ID" value="RAN62419.1"/>
    <property type="molecule type" value="Genomic_DNA"/>
</dbReference>
<evidence type="ECO:0000313" key="2">
    <source>
        <dbReference type="Proteomes" id="UP000249099"/>
    </source>
</evidence>
<dbReference type="Proteomes" id="UP000249099">
    <property type="component" value="Unassembled WGS sequence"/>
</dbReference>
<proteinExistence type="predicted"/>
<accession>A0A328KNU9</accession>
<evidence type="ECO:0000313" key="1">
    <source>
        <dbReference type="EMBL" id="RAN62419.1"/>
    </source>
</evidence>
<evidence type="ECO:0008006" key="3">
    <source>
        <dbReference type="Google" id="ProtNLM"/>
    </source>
</evidence>
<comment type="caution">
    <text evidence="1">The sequence shown here is derived from an EMBL/GenBank/DDBJ whole genome shotgun (WGS) entry which is preliminary data.</text>
</comment>
<reference evidence="1 2" key="1">
    <citation type="submission" date="2017-03" db="EMBL/GenBank/DDBJ databases">
        <title>wgs assembly of Dolosigranulum pigrum KPL CDC strains.</title>
        <authorList>
            <person name="Brugger S.D."/>
            <person name="Pettigrew M."/>
            <person name="Kong Y."/>
            <person name="Lemon K.P."/>
        </authorList>
    </citation>
    <scope>NUCLEOTIDE SEQUENCE [LARGE SCALE GENOMIC DNA]</scope>
    <source>
        <strain evidence="1 2">KPL1931_CDC4294-98</strain>
    </source>
</reference>
<dbReference type="RefSeq" id="WP_112790367.1">
    <property type="nucleotide sequence ID" value="NZ_NAQV01000023.1"/>
</dbReference>
<dbReference type="AlphaFoldDB" id="A0A328KNU9"/>
<gene>
    <name evidence="1" type="ORF">B8A44_07675</name>
</gene>
<sequence length="366" mass="41849">MVSGNIRKFGRKGYESISRDMLQDKRLTFRDIGLLSHLASHDTNNFTIYKTALYNRHEKESRSVVTKAWNNLMSCGYIVQYRKRTGQSYDYQYIFSTMAFSIEDLEEIEHEMTSAGYDFYVAKSTIDVIKDLVEDSNSISDVQQWIVDKSKYEIDKKVEQKEQVQSDDFGVSIYDSPNPKSGVSNINTPTNGSTTGFSGVSIGNSSQTAVLRTVNIKNIEEEEEDLNGQVEKLIAQMNSSKGETPEWEHGAEIQIVYDLLLSHKFPKKDATMIVNQIDKQFDNLYIPECIVAQIDWCLHKLETENIYNLPYYFLQGLVQKVAVSSVSCGVESTNIRDRFLNAYSKTKTLQSKKVPLHNWVKSGMYE</sequence>